<evidence type="ECO:0000313" key="7">
    <source>
        <dbReference type="EMBL" id="QIW99017.1"/>
    </source>
</evidence>
<reference evidence="7 8" key="1">
    <citation type="journal article" date="2016" name="Sci. Rep.">
        <title>Peltaster fructicola genome reveals evolution from an invasive phytopathogen to an ectophytic parasite.</title>
        <authorList>
            <person name="Xu C."/>
            <person name="Chen H."/>
            <person name="Gleason M.L."/>
            <person name="Xu J.R."/>
            <person name="Liu H."/>
            <person name="Zhang R."/>
            <person name="Sun G."/>
        </authorList>
    </citation>
    <scope>NUCLEOTIDE SEQUENCE [LARGE SCALE GENOMIC DNA]</scope>
    <source>
        <strain evidence="7 8">LNHT1506</strain>
    </source>
</reference>
<dbReference type="GO" id="GO:0003690">
    <property type="term" value="F:double-stranded DNA binding"/>
    <property type="evidence" value="ECO:0007669"/>
    <property type="project" value="TreeGrafter"/>
</dbReference>
<dbReference type="Gene3D" id="1.10.10.2030">
    <property type="entry name" value="DNA/RNA-binding protein Kin17, conserved domain"/>
    <property type="match status" value="1"/>
</dbReference>
<dbReference type="Pfam" id="PF25095">
    <property type="entry name" value="C2H2-zf_KIN17"/>
    <property type="match status" value="1"/>
</dbReference>
<sequence length="367" mass="41435">MPKAEVGSTKWVANKSKAKGLQRLRWYCQVCAKQCRDENGFKQHTLSEGHVRQMMLVGENPSKYINNYSSQFKRDFLQLLRTSHGEKKIHINHFYNEYIKDKEHVHMNATRWQSLTEFAKYLGRESICKVEEGERGLTIQWIDDSPEAVKRREDVKNKDRQAKGEEDLESKLLAQQIRKAKAQAAALAAAAEKVPTPPPATVEDAQPVKISFGLSMKPLSKPNPPPPDDNAPKEQSLDTYSTKDEPLSNEAQQDLPEQDLPAQQPAPAPVSAPVSSLSRPTKTTGSSALPSKAAPTKKVIHKRPEPEKKMSNVERIMREELERKRQRRLIVALEMATRERDMSDSSGHARYKTTLHVLGVGDNVMND</sequence>
<feature type="region of interest" description="Disordered" evidence="5">
    <location>
        <begin position="214"/>
        <end position="311"/>
    </location>
</feature>
<dbReference type="InterPro" id="IPR019447">
    <property type="entry name" value="DNA/RNA-bd_Kin17_WH-like_dom"/>
</dbReference>
<feature type="compositionally biased region" description="Basic and acidic residues" evidence="5">
    <location>
        <begin position="230"/>
        <end position="246"/>
    </location>
</feature>
<keyword evidence="2" id="KW-0479">Metal-binding</keyword>
<dbReference type="PANTHER" id="PTHR12805">
    <property type="entry name" value="KIN17 KIN, ANTIGENIC DETERMINANT OF RECA PROTEIN HOMOLOG"/>
    <property type="match status" value="1"/>
</dbReference>
<evidence type="ECO:0000256" key="1">
    <source>
        <dbReference type="ARBA" id="ARBA00008517"/>
    </source>
</evidence>
<keyword evidence="4" id="KW-0862">Zinc</keyword>
<feature type="domain" description="DNA/RNA-binding protein Kin17 WH-like" evidence="6">
    <location>
        <begin position="52"/>
        <end position="178"/>
    </location>
</feature>
<evidence type="ECO:0000256" key="3">
    <source>
        <dbReference type="ARBA" id="ARBA00022771"/>
    </source>
</evidence>
<feature type="region of interest" description="Disordered" evidence="5">
    <location>
        <begin position="150"/>
        <end position="169"/>
    </location>
</feature>
<evidence type="ECO:0000256" key="2">
    <source>
        <dbReference type="ARBA" id="ARBA00022723"/>
    </source>
</evidence>
<dbReference type="InterPro" id="IPR036236">
    <property type="entry name" value="Znf_C2H2_sf"/>
</dbReference>
<dbReference type="GO" id="GO:0008270">
    <property type="term" value="F:zinc ion binding"/>
    <property type="evidence" value="ECO:0007669"/>
    <property type="project" value="UniProtKB-KW"/>
</dbReference>
<accession>A0A6H0XWP3</accession>
<organism evidence="7 8">
    <name type="scientific">Peltaster fructicola</name>
    <dbReference type="NCBI Taxonomy" id="286661"/>
    <lineage>
        <taxon>Eukaryota</taxon>
        <taxon>Fungi</taxon>
        <taxon>Dikarya</taxon>
        <taxon>Ascomycota</taxon>
        <taxon>Pezizomycotina</taxon>
        <taxon>Dothideomycetes</taxon>
        <taxon>Dothideomycetes incertae sedis</taxon>
        <taxon>Peltaster</taxon>
    </lineage>
</organism>
<dbReference type="InterPro" id="IPR056767">
    <property type="entry name" value="C2H2-Znf_KIN17"/>
</dbReference>
<comment type="similarity">
    <text evidence="1">Belongs to the KIN17 family.</text>
</comment>
<dbReference type="SMART" id="SM01253">
    <property type="entry name" value="Kin17_mid"/>
    <property type="match status" value="1"/>
</dbReference>
<dbReference type="Pfam" id="PF10357">
    <property type="entry name" value="WH_KIN17"/>
    <property type="match status" value="1"/>
</dbReference>
<evidence type="ECO:0000256" key="5">
    <source>
        <dbReference type="SAM" id="MobiDB-lite"/>
    </source>
</evidence>
<dbReference type="GO" id="GO:0006260">
    <property type="term" value="P:DNA replication"/>
    <property type="evidence" value="ECO:0007669"/>
    <property type="project" value="TreeGrafter"/>
</dbReference>
<dbReference type="GO" id="GO:0005634">
    <property type="term" value="C:nucleus"/>
    <property type="evidence" value="ECO:0007669"/>
    <property type="project" value="TreeGrafter"/>
</dbReference>
<keyword evidence="8" id="KW-1185">Reference proteome</keyword>
<dbReference type="GO" id="GO:0006974">
    <property type="term" value="P:DNA damage response"/>
    <property type="evidence" value="ECO:0007669"/>
    <property type="project" value="TreeGrafter"/>
</dbReference>
<feature type="compositionally biased region" description="Low complexity" evidence="5">
    <location>
        <begin position="252"/>
        <end position="263"/>
    </location>
</feature>
<gene>
    <name evidence="7" type="ORF">AMS68_004535</name>
</gene>
<dbReference type="AlphaFoldDB" id="A0A6H0XWP3"/>
<dbReference type="InterPro" id="IPR037321">
    <property type="entry name" value="KIN17-like"/>
</dbReference>
<feature type="compositionally biased region" description="Basic and acidic residues" evidence="5">
    <location>
        <begin position="302"/>
        <end position="311"/>
    </location>
</feature>
<protein>
    <recommendedName>
        <fullName evidence="6">DNA/RNA-binding protein Kin17 WH-like domain-containing protein</fullName>
    </recommendedName>
</protein>
<feature type="compositionally biased region" description="Basic and acidic residues" evidence="5">
    <location>
        <begin position="150"/>
        <end position="165"/>
    </location>
</feature>
<feature type="compositionally biased region" description="Polar residues" evidence="5">
    <location>
        <begin position="279"/>
        <end position="289"/>
    </location>
</feature>
<dbReference type="SUPFAM" id="SSF57667">
    <property type="entry name" value="beta-beta-alpha zinc fingers"/>
    <property type="match status" value="1"/>
</dbReference>
<dbReference type="EMBL" id="CP051141">
    <property type="protein sequence ID" value="QIW99017.1"/>
    <property type="molecule type" value="Genomic_DNA"/>
</dbReference>
<dbReference type="InterPro" id="IPR038254">
    <property type="entry name" value="KIN17_WH-like_sf"/>
</dbReference>
<dbReference type="Proteomes" id="UP000503462">
    <property type="component" value="Chromosome 3"/>
</dbReference>
<dbReference type="OrthoDB" id="10266249at2759"/>
<proteinExistence type="inferred from homology"/>
<evidence type="ECO:0000313" key="8">
    <source>
        <dbReference type="Proteomes" id="UP000503462"/>
    </source>
</evidence>
<keyword evidence="3" id="KW-0863">Zinc-finger</keyword>
<evidence type="ECO:0000259" key="6">
    <source>
        <dbReference type="SMART" id="SM01253"/>
    </source>
</evidence>
<name>A0A6H0XWP3_9PEZI</name>
<dbReference type="PANTHER" id="PTHR12805:SF0">
    <property type="entry name" value="DNA_RNA-BINDING PROTEIN KIN17"/>
    <property type="match status" value="1"/>
</dbReference>
<evidence type="ECO:0000256" key="4">
    <source>
        <dbReference type="ARBA" id="ARBA00022833"/>
    </source>
</evidence>
<dbReference type="FunFam" id="1.10.10.2030:FF:000001">
    <property type="entry name" value="DNA/RNA-binding protein KIN17, putative"/>
    <property type="match status" value="1"/>
</dbReference>